<dbReference type="InterPro" id="IPR011051">
    <property type="entry name" value="RmlC_Cupin_sf"/>
</dbReference>
<dbReference type="SUPFAM" id="SSF51182">
    <property type="entry name" value="RmlC-like cupins"/>
    <property type="match status" value="1"/>
</dbReference>
<comment type="caution">
    <text evidence="3">The sequence shown here is derived from an EMBL/GenBank/DDBJ whole genome shotgun (WGS) entry which is preliminary data.</text>
</comment>
<dbReference type="Gene3D" id="2.60.120.10">
    <property type="entry name" value="Jelly Rolls"/>
    <property type="match status" value="1"/>
</dbReference>
<protein>
    <submittedName>
        <fullName evidence="3">Oxalate-binding protein</fullName>
    </submittedName>
</protein>
<dbReference type="PANTHER" id="PTHR35848:SF6">
    <property type="entry name" value="CUPIN TYPE-2 DOMAIN-CONTAINING PROTEIN"/>
    <property type="match status" value="1"/>
</dbReference>
<dbReference type="EMBL" id="VSSQ01000007">
    <property type="protein sequence ID" value="MPL58673.1"/>
    <property type="molecule type" value="Genomic_DNA"/>
</dbReference>
<evidence type="ECO:0000259" key="2">
    <source>
        <dbReference type="Pfam" id="PF07883"/>
    </source>
</evidence>
<dbReference type="GO" id="GO:0046872">
    <property type="term" value="F:metal ion binding"/>
    <property type="evidence" value="ECO:0007669"/>
    <property type="project" value="UniProtKB-KW"/>
</dbReference>
<dbReference type="InterPro" id="IPR014710">
    <property type="entry name" value="RmlC-like_jellyroll"/>
</dbReference>
<organism evidence="3">
    <name type="scientific">bioreactor metagenome</name>
    <dbReference type="NCBI Taxonomy" id="1076179"/>
    <lineage>
        <taxon>unclassified sequences</taxon>
        <taxon>metagenomes</taxon>
        <taxon>ecological metagenomes</taxon>
    </lineage>
</organism>
<evidence type="ECO:0000256" key="1">
    <source>
        <dbReference type="ARBA" id="ARBA00022723"/>
    </source>
</evidence>
<dbReference type="AlphaFoldDB" id="A0A644SVN2"/>
<dbReference type="Pfam" id="PF07883">
    <property type="entry name" value="Cupin_2"/>
    <property type="match status" value="1"/>
</dbReference>
<dbReference type="InterPro" id="IPR051610">
    <property type="entry name" value="GPI/OXD"/>
</dbReference>
<evidence type="ECO:0000313" key="3">
    <source>
        <dbReference type="EMBL" id="MPL58673.1"/>
    </source>
</evidence>
<keyword evidence="1" id="KW-0479">Metal-binding</keyword>
<name>A0A644SVN2_9ZZZZ</name>
<accession>A0A644SVN2</accession>
<proteinExistence type="predicted"/>
<feature type="domain" description="Cupin type-2" evidence="2">
    <location>
        <begin position="45"/>
        <end position="110"/>
    </location>
</feature>
<reference evidence="3" key="1">
    <citation type="submission" date="2019-08" db="EMBL/GenBank/DDBJ databases">
        <authorList>
            <person name="Kucharzyk K."/>
            <person name="Murdoch R.W."/>
            <person name="Higgins S."/>
            <person name="Loffler F."/>
        </authorList>
    </citation>
    <scope>NUCLEOTIDE SEQUENCE</scope>
</reference>
<sequence>MIKRAGTITEDIRPNMLGGKGEVKILHLLEGDEFQGKGRLFAHNIIKPGCSIGGHQHKGDIEAYYVLKGEATYYDNGEKTTLKPGDLTFTDNQQSHGIENEGTEDVEVIALILFA</sequence>
<dbReference type="InterPro" id="IPR013096">
    <property type="entry name" value="Cupin_2"/>
</dbReference>
<dbReference type="PANTHER" id="PTHR35848">
    <property type="entry name" value="OXALATE-BINDING PROTEIN"/>
    <property type="match status" value="1"/>
</dbReference>
<gene>
    <name evidence="3" type="ORF">SDC9_04215</name>
</gene>
<dbReference type="CDD" id="cd02221">
    <property type="entry name" value="cupin_TM1287-like"/>
    <property type="match status" value="1"/>
</dbReference>